<comment type="caution">
    <text evidence="2">The sequence shown here is derived from an EMBL/GenBank/DDBJ whole genome shotgun (WGS) entry which is preliminary data.</text>
</comment>
<dbReference type="EMBL" id="JBHUOM010000002">
    <property type="protein sequence ID" value="MFD2933879.1"/>
    <property type="molecule type" value="Genomic_DNA"/>
</dbReference>
<sequence>MISKVVSFNQHKALTFEGLVENYPDCCNVVVMERPFYQRPVVLAITTAVIVVGAFALAKLHIISFATQGVLTAIAVGIQIALYRQKK</sequence>
<protein>
    <submittedName>
        <fullName evidence="2">Uncharacterized protein</fullName>
    </submittedName>
</protein>
<keyword evidence="1" id="KW-0812">Transmembrane</keyword>
<proteinExistence type="predicted"/>
<feature type="transmembrane region" description="Helical" evidence="1">
    <location>
        <begin position="41"/>
        <end position="58"/>
    </location>
</feature>
<organism evidence="2 3">
    <name type="scientific">Spirosoma flavum</name>
    <dbReference type="NCBI Taxonomy" id="2048557"/>
    <lineage>
        <taxon>Bacteria</taxon>
        <taxon>Pseudomonadati</taxon>
        <taxon>Bacteroidota</taxon>
        <taxon>Cytophagia</taxon>
        <taxon>Cytophagales</taxon>
        <taxon>Cytophagaceae</taxon>
        <taxon>Spirosoma</taxon>
    </lineage>
</organism>
<evidence type="ECO:0000313" key="3">
    <source>
        <dbReference type="Proteomes" id="UP001597512"/>
    </source>
</evidence>
<accession>A0ABW6AEN8</accession>
<dbReference type="Proteomes" id="UP001597512">
    <property type="component" value="Unassembled WGS sequence"/>
</dbReference>
<feature type="transmembrane region" description="Helical" evidence="1">
    <location>
        <begin position="64"/>
        <end position="83"/>
    </location>
</feature>
<reference evidence="3" key="1">
    <citation type="journal article" date="2019" name="Int. J. Syst. Evol. Microbiol.">
        <title>The Global Catalogue of Microorganisms (GCM) 10K type strain sequencing project: providing services to taxonomists for standard genome sequencing and annotation.</title>
        <authorList>
            <consortium name="The Broad Institute Genomics Platform"/>
            <consortium name="The Broad Institute Genome Sequencing Center for Infectious Disease"/>
            <person name="Wu L."/>
            <person name="Ma J."/>
        </authorList>
    </citation>
    <scope>NUCLEOTIDE SEQUENCE [LARGE SCALE GENOMIC DNA]</scope>
    <source>
        <strain evidence="3">KCTC 52490</strain>
    </source>
</reference>
<evidence type="ECO:0000313" key="2">
    <source>
        <dbReference type="EMBL" id="MFD2933879.1"/>
    </source>
</evidence>
<evidence type="ECO:0000256" key="1">
    <source>
        <dbReference type="SAM" id="Phobius"/>
    </source>
</evidence>
<keyword evidence="1" id="KW-1133">Transmembrane helix</keyword>
<gene>
    <name evidence="2" type="ORF">ACFS25_08810</name>
</gene>
<name>A0ABW6AEN8_9BACT</name>
<keyword evidence="1" id="KW-0472">Membrane</keyword>
<keyword evidence="3" id="KW-1185">Reference proteome</keyword>